<dbReference type="PANTHER" id="PTHR47389:SF4">
    <property type="entry name" value="OS09G0436400 PROTEIN"/>
    <property type="match status" value="1"/>
</dbReference>
<comment type="caution">
    <text evidence="1">The sequence shown here is derived from an EMBL/GenBank/DDBJ whole genome shotgun (WGS) entry which is preliminary data.</text>
</comment>
<dbReference type="GO" id="GO:0008233">
    <property type="term" value="F:peptidase activity"/>
    <property type="evidence" value="ECO:0007669"/>
    <property type="project" value="UniProtKB-KW"/>
</dbReference>
<keyword evidence="1" id="KW-0645">Protease</keyword>
<keyword evidence="1" id="KW-0378">Hydrolase</keyword>
<dbReference type="GO" id="GO:0006508">
    <property type="term" value="P:proteolysis"/>
    <property type="evidence" value="ECO:0007669"/>
    <property type="project" value="UniProtKB-KW"/>
</dbReference>
<organism evidence="1 2">
    <name type="scientific">Striga asiatica</name>
    <name type="common">Asiatic witchweed</name>
    <name type="synonym">Buchnera asiatica</name>
    <dbReference type="NCBI Taxonomy" id="4170"/>
    <lineage>
        <taxon>Eukaryota</taxon>
        <taxon>Viridiplantae</taxon>
        <taxon>Streptophyta</taxon>
        <taxon>Embryophyta</taxon>
        <taxon>Tracheophyta</taxon>
        <taxon>Spermatophyta</taxon>
        <taxon>Magnoliopsida</taxon>
        <taxon>eudicotyledons</taxon>
        <taxon>Gunneridae</taxon>
        <taxon>Pentapetalae</taxon>
        <taxon>asterids</taxon>
        <taxon>lamiids</taxon>
        <taxon>Lamiales</taxon>
        <taxon>Orobanchaceae</taxon>
        <taxon>Buchnereae</taxon>
        <taxon>Striga</taxon>
    </lineage>
</organism>
<sequence length="377" mass="42622">MVKESRTQDYPWNLKPHRKHSFSNCSSNLSFDLKRVALEASTSVVGILSYLDDTKAIRGSGFVVESVVKEGKFISTIFTSATILRPECDVDDVAENIKISVILFNDITLEAKVFGWDFHYNIGVLKIETDVPIPTSKLRHINDSINIDPDLLDEKPPKFDPQSNKFNLVPGDVVVALGRNHADEHGLMVVDGKFSGNVSELDCEELFRADMKISLVRASFGYAYYIRSCLVPQIGVVLRNIYELEADDLELLIQTFPNTFDGVFVKEISTLKLVDQDLSERPYKELPRDQLLPLDIIVGCDGKSIRSVLELFELIWDEAGQSVLLDVLRPRDGSKWDITMVVDAVHPNKFNKWPLPKIRLPPARKRLGIHIIDMVKQ</sequence>
<dbReference type="InterPro" id="IPR009003">
    <property type="entry name" value="Peptidase_S1_PA"/>
</dbReference>
<evidence type="ECO:0000313" key="1">
    <source>
        <dbReference type="EMBL" id="GER37455.1"/>
    </source>
</evidence>
<dbReference type="PANTHER" id="PTHR47389">
    <property type="entry name" value="OS09G0436400 PROTEIN"/>
    <property type="match status" value="1"/>
</dbReference>
<dbReference type="EMBL" id="BKCP01005372">
    <property type="protein sequence ID" value="GER37455.1"/>
    <property type="molecule type" value="Genomic_DNA"/>
</dbReference>
<dbReference type="Gene3D" id="2.40.10.10">
    <property type="entry name" value="Trypsin-like serine proteases"/>
    <property type="match status" value="1"/>
</dbReference>
<reference evidence="2" key="1">
    <citation type="journal article" date="2019" name="Curr. Biol.">
        <title>Genome Sequence of Striga asiatica Provides Insight into the Evolution of Plant Parasitism.</title>
        <authorList>
            <person name="Yoshida S."/>
            <person name="Kim S."/>
            <person name="Wafula E.K."/>
            <person name="Tanskanen J."/>
            <person name="Kim Y.M."/>
            <person name="Honaas L."/>
            <person name="Yang Z."/>
            <person name="Spallek T."/>
            <person name="Conn C.E."/>
            <person name="Ichihashi Y."/>
            <person name="Cheong K."/>
            <person name="Cui S."/>
            <person name="Der J.P."/>
            <person name="Gundlach H."/>
            <person name="Jiao Y."/>
            <person name="Hori C."/>
            <person name="Ishida J.K."/>
            <person name="Kasahara H."/>
            <person name="Kiba T."/>
            <person name="Kim M.S."/>
            <person name="Koo N."/>
            <person name="Laohavisit A."/>
            <person name="Lee Y.H."/>
            <person name="Lumba S."/>
            <person name="McCourt P."/>
            <person name="Mortimer J.C."/>
            <person name="Mutuku J.M."/>
            <person name="Nomura T."/>
            <person name="Sasaki-Sekimoto Y."/>
            <person name="Seto Y."/>
            <person name="Wang Y."/>
            <person name="Wakatake T."/>
            <person name="Sakakibara H."/>
            <person name="Demura T."/>
            <person name="Yamaguchi S."/>
            <person name="Yoneyama K."/>
            <person name="Manabe R.I."/>
            <person name="Nelson D.C."/>
            <person name="Schulman A.H."/>
            <person name="Timko M.P."/>
            <person name="dePamphilis C.W."/>
            <person name="Choi D."/>
            <person name="Shirasu K."/>
        </authorList>
    </citation>
    <scope>NUCLEOTIDE SEQUENCE [LARGE SCALE GENOMIC DNA]</scope>
    <source>
        <strain evidence="2">cv. UVA1</strain>
    </source>
</reference>
<name>A0A5A7PX89_STRAF</name>
<dbReference type="OrthoDB" id="4217619at2759"/>
<dbReference type="InterPro" id="IPR043504">
    <property type="entry name" value="Peptidase_S1_PA_chymotrypsin"/>
</dbReference>
<proteinExistence type="predicted"/>
<dbReference type="SUPFAM" id="SSF50494">
    <property type="entry name" value="Trypsin-like serine proteases"/>
    <property type="match status" value="1"/>
</dbReference>
<accession>A0A5A7PX89</accession>
<evidence type="ECO:0000313" key="2">
    <source>
        <dbReference type="Proteomes" id="UP000325081"/>
    </source>
</evidence>
<dbReference type="InterPro" id="IPR036034">
    <property type="entry name" value="PDZ_sf"/>
</dbReference>
<keyword evidence="2" id="KW-1185">Reference proteome</keyword>
<gene>
    <name evidence="1" type="ORF">STAS_13866</name>
</gene>
<dbReference type="SUPFAM" id="SSF50156">
    <property type="entry name" value="PDZ domain-like"/>
    <property type="match status" value="1"/>
</dbReference>
<protein>
    <submittedName>
        <fullName evidence="1">Serine protease htrA-like protein</fullName>
    </submittedName>
</protein>
<dbReference type="AlphaFoldDB" id="A0A5A7PX89"/>
<dbReference type="Proteomes" id="UP000325081">
    <property type="component" value="Unassembled WGS sequence"/>
</dbReference>